<dbReference type="InterPro" id="IPR036188">
    <property type="entry name" value="FAD/NAD-bd_sf"/>
</dbReference>
<dbReference type="InterPro" id="IPR050982">
    <property type="entry name" value="Auxin_biosynth/cation_transpt"/>
</dbReference>
<evidence type="ECO:0000313" key="3">
    <source>
        <dbReference type="EMBL" id="NYD38472.1"/>
    </source>
</evidence>
<dbReference type="PANTHER" id="PTHR43539:SF78">
    <property type="entry name" value="FLAVIN-CONTAINING MONOOXYGENASE"/>
    <property type="match status" value="1"/>
</dbReference>
<protein>
    <submittedName>
        <fullName evidence="3">Cation diffusion facilitator CzcD-associated flavoprotein CzcO</fullName>
    </submittedName>
</protein>
<dbReference type="GO" id="GO:0004497">
    <property type="term" value="F:monooxygenase activity"/>
    <property type="evidence" value="ECO:0007669"/>
    <property type="project" value="TreeGrafter"/>
</dbReference>
<dbReference type="Pfam" id="PF07992">
    <property type="entry name" value="Pyr_redox_2"/>
    <property type="match status" value="1"/>
</dbReference>
<dbReference type="Proteomes" id="UP000535890">
    <property type="component" value="Unassembled WGS sequence"/>
</dbReference>
<reference evidence="3 4" key="1">
    <citation type="submission" date="2020-07" db="EMBL/GenBank/DDBJ databases">
        <title>Sequencing the genomes of 1000 actinobacteria strains.</title>
        <authorList>
            <person name="Klenk H.-P."/>
        </authorList>
    </citation>
    <scope>NUCLEOTIDE SEQUENCE [LARGE SCALE GENOMIC DNA]</scope>
    <source>
        <strain evidence="3 4">DSM 45772</strain>
    </source>
</reference>
<dbReference type="EMBL" id="JACCBN010000001">
    <property type="protein sequence ID" value="NYD38472.1"/>
    <property type="molecule type" value="Genomic_DNA"/>
</dbReference>
<dbReference type="SUPFAM" id="SSF51905">
    <property type="entry name" value="FAD/NAD(P)-binding domain"/>
    <property type="match status" value="1"/>
</dbReference>
<dbReference type="InterPro" id="IPR023753">
    <property type="entry name" value="FAD/NAD-binding_dom"/>
</dbReference>
<dbReference type="AlphaFoldDB" id="A0A7Y9DZQ1"/>
<dbReference type="Gene3D" id="3.50.50.60">
    <property type="entry name" value="FAD/NAD(P)-binding domain"/>
    <property type="match status" value="1"/>
</dbReference>
<gene>
    <name evidence="3" type="ORF">BJ983_004574</name>
</gene>
<dbReference type="PRINTS" id="PR00411">
    <property type="entry name" value="PNDRDTASEI"/>
</dbReference>
<sequence>MADTTEVAVVGAGPYGLAATAFLRHQGTETHTFGEVMGSWRHQMPRGMILRSKERASSIGHPVPGHTITAWARATGVTLDNPASLEHFLAYGDWFAARVVPDLDTRRVTRVAREGSGFTVALADGDRVHAERVVLAVGLHNMERGVPELADLPKGTVSHVAEHEDLSVFAGRRVLVVGLGQSALENAAILADLGVDVTVTARATAVHWLGPHRPADAPPPTFRQRWRVPPTDVGGRATGWLAAAPETYRRLPERLQAEVRRRCLFPAGSHNLRARLEHVPFELGRRITSATAGDTGVTVTLADGTVLTADHVMIGSGYDIDVARYGLLDDGLLDGLALADGSPVLGPGFETSVRGLHVLGAPAVRSFGPVNRFVTGTWYAGPELARRVAGRRGPTLRVAYPVGAFGR</sequence>
<evidence type="ECO:0000259" key="2">
    <source>
        <dbReference type="Pfam" id="PF07992"/>
    </source>
</evidence>
<dbReference type="GO" id="GO:0050660">
    <property type="term" value="F:flavin adenine dinucleotide binding"/>
    <property type="evidence" value="ECO:0007669"/>
    <property type="project" value="TreeGrafter"/>
</dbReference>
<name>A0A7Y9DZQ1_9PSEU</name>
<dbReference type="PANTHER" id="PTHR43539">
    <property type="entry name" value="FLAVIN-BINDING MONOOXYGENASE-LIKE PROTEIN (AFU_ORTHOLOGUE AFUA_4G09220)"/>
    <property type="match status" value="1"/>
</dbReference>
<organism evidence="3 4">
    <name type="scientific">Actinomycetospora corticicola</name>
    <dbReference type="NCBI Taxonomy" id="663602"/>
    <lineage>
        <taxon>Bacteria</taxon>
        <taxon>Bacillati</taxon>
        <taxon>Actinomycetota</taxon>
        <taxon>Actinomycetes</taxon>
        <taxon>Pseudonocardiales</taxon>
        <taxon>Pseudonocardiaceae</taxon>
        <taxon>Actinomycetospora</taxon>
    </lineage>
</organism>
<evidence type="ECO:0000313" key="4">
    <source>
        <dbReference type="Proteomes" id="UP000535890"/>
    </source>
</evidence>
<evidence type="ECO:0000256" key="1">
    <source>
        <dbReference type="ARBA" id="ARBA00023002"/>
    </source>
</evidence>
<feature type="domain" description="FAD/NAD(P)-binding" evidence="2">
    <location>
        <begin position="6"/>
        <end position="204"/>
    </location>
</feature>
<accession>A0A7Y9DZQ1</accession>
<keyword evidence="4" id="KW-1185">Reference proteome</keyword>
<dbReference type="RefSeq" id="WP_179795912.1">
    <property type="nucleotide sequence ID" value="NZ_BAABHP010000029.1"/>
</dbReference>
<proteinExistence type="predicted"/>
<dbReference type="PRINTS" id="PR00368">
    <property type="entry name" value="FADPNR"/>
</dbReference>
<keyword evidence="1" id="KW-0560">Oxidoreductase</keyword>
<comment type="caution">
    <text evidence="3">The sequence shown here is derived from an EMBL/GenBank/DDBJ whole genome shotgun (WGS) entry which is preliminary data.</text>
</comment>